<protein>
    <submittedName>
        <fullName evidence="1">Rotatin</fullName>
    </submittedName>
</protein>
<dbReference type="GO" id="GO:0005814">
    <property type="term" value="C:centriole"/>
    <property type="evidence" value="ECO:0007669"/>
    <property type="project" value="TreeGrafter"/>
</dbReference>
<dbReference type="PANTHER" id="PTHR31691:SF1">
    <property type="entry name" value="ROTATIN"/>
    <property type="match status" value="1"/>
</dbReference>
<dbReference type="InParanoid" id="E1ZZA9"/>
<dbReference type="GO" id="GO:0007099">
    <property type="term" value="P:centriole replication"/>
    <property type="evidence" value="ECO:0007669"/>
    <property type="project" value="TreeGrafter"/>
</dbReference>
<dbReference type="InterPro" id="IPR011989">
    <property type="entry name" value="ARM-like"/>
</dbReference>
<accession>E1ZZA9</accession>
<gene>
    <name evidence="1" type="ORF">EAG_09542</name>
</gene>
<dbReference type="Gene3D" id="1.25.10.10">
    <property type="entry name" value="Leucine-rich Repeat Variant"/>
    <property type="match status" value="1"/>
</dbReference>
<evidence type="ECO:0000313" key="2">
    <source>
        <dbReference type="Proteomes" id="UP000000311"/>
    </source>
</evidence>
<reference evidence="1 2" key="1">
    <citation type="journal article" date="2010" name="Science">
        <title>Genomic comparison of the ants Camponotus floridanus and Harpegnathos saltator.</title>
        <authorList>
            <person name="Bonasio R."/>
            <person name="Zhang G."/>
            <person name="Ye C."/>
            <person name="Mutti N.S."/>
            <person name="Fang X."/>
            <person name="Qin N."/>
            <person name="Donahue G."/>
            <person name="Yang P."/>
            <person name="Li Q."/>
            <person name="Li C."/>
            <person name="Zhang P."/>
            <person name="Huang Z."/>
            <person name="Berger S.L."/>
            <person name="Reinberg D."/>
            <person name="Wang J."/>
            <person name="Liebig J."/>
        </authorList>
    </citation>
    <scope>NUCLEOTIDE SEQUENCE [LARGE SCALE GENOMIC DNA]</scope>
    <source>
        <strain evidence="2">C129</strain>
    </source>
</reference>
<dbReference type="Proteomes" id="UP000000311">
    <property type="component" value="Unassembled WGS sequence"/>
</dbReference>
<keyword evidence="2" id="KW-1185">Reference proteome</keyword>
<dbReference type="GO" id="GO:0032053">
    <property type="term" value="P:ciliary basal body organization"/>
    <property type="evidence" value="ECO:0007669"/>
    <property type="project" value="TreeGrafter"/>
</dbReference>
<dbReference type="InterPro" id="IPR030791">
    <property type="entry name" value="Rotatin"/>
</dbReference>
<dbReference type="PANTHER" id="PTHR31691">
    <property type="entry name" value="ROTATIN"/>
    <property type="match status" value="1"/>
</dbReference>
<evidence type="ECO:0000313" key="1">
    <source>
        <dbReference type="EMBL" id="EFN73524.1"/>
    </source>
</evidence>
<sequence>MQKSNGEPKNTWIKFVEFVVLTLCFGDQQHFYNLAYLDWLLTCLTYLIGQCEWGNHKNLLLSLCNTLIEPIVSFHGAGTVSFMGLSITRNSIICLNHLLHQMQVNFNKNSWVGFWHEEGRSLNVLPMLWQNRDPLVRASALQLLAGLMNTVHTVSQLLNAIAMAPSDLCHTLLQCIANREESCLVREQACIAFCNMLKNSMTYQCDDSLQSQAVLIYVEQCNIYHEIGVLCSNIYMLTTLDAEQLEYRRNNGKPTFIQSGQSGCFSLVPRIVSYLYNCQDELQAYLYQSAEPHLIYLRNRLWTEIYNFVAMLSLTEDQHFEAIQSALELCGPEIVMASTYFAIKDSATDLRMNAIGCLAFLLSQEIQKDSLEKNDVSLLRTTLDTILDTRVANESKDDNLRDVISSVNKLSIRDANVHSKKTNESEKNSYSIDKSLNQEQITIGGELCGLLLHLFIAHNYAKSKKNCKQSEDKDLIVGALTNLLYVSKEAKRVALQNDLPETALMILKELYVKLNLQPFELYKKQVEKKTHPLLHDINCIFILLMNFMYGDANIKETLTKKGLADVVHKLWAWIALNKTVSTSALKLLATFTTKCNVAAQSLTLTTILPGTGLRKTPNTLALIHVIIQMASKEIERAGQIFDNHKMHFAFHILRNAVHVHECRVCISKAIDALDVLIHLAKCSSSSSKVLAISILRNLAFNITNRPRLLSSVDFINLLHDIFKNGSLYEINLAGSTLWSLISNNQKGKLIARSAGFSQSIREALGRFTLSSIDASKQEQELVKVLQYVLTILSPVEVKNGST</sequence>
<dbReference type="OrthoDB" id="428850at2759"/>
<name>E1ZZA9_CAMFO</name>
<dbReference type="InterPro" id="IPR016024">
    <property type="entry name" value="ARM-type_fold"/>
</dbReference>
<dbReference type="AlphaFoldDB" id="E1ZZA9"/>
<dbReference type="SUPFAM" id="SSF48371">
    <property type="entry name" value="ARM repeat"/>
    <property type="match status" value="2"/>
</dbReference>
<dbReference type="GO" id="GO:0010457">
    <property type="term" value="P:centriole-centriole cohesion"/>
    <property type="evidence" value="ECO:0007669"/>
    <property type="project" value="TreeGrafter"/>
</dbReference>
<dbReference type="EMBL" id="GL435311">
    <property type="protein sequence ID" value="EFN73524.1"/>
    <property type="molecule type" value="Genomic_DNA"/>
</dbReference>
<dbReference type="GO" id="GO:0005813">
    <property type="term" value="C:centrosome"/>
    <property type="evidence" value="ECO:0007669"/>
    <property type="project" value="InterPro"/>
</dbReference>
<proteinExistence type="predicted"/>
<organism evidence="2">
    <name type="scientific">Camponotus floridanus</name>
    <name type="common">Florida carpenter ant</name>
    <dbReference type="NCBI Taxonomy" id="104421"/>
    <lineage>
        <taxon>Eukaryota</taxon>
        <taxon>Metazoa</taxon>
        <taxon>Ecdysozoa</taxon>
        <taxon>Arthropoda</taxon>
        <taxon>Hexapoda</taxon>
        <taxon>Insecta</taxon>
        <taxon>Pterygota</taxon>
        <taxon>Neoptera</taxon>
        <taxon>Endopterygota</taxon>
        <taxon>Hymenoptera</taxon>
        <taxon>Apocrita</taxon>
        <taxon>Aculeata</taxon>
        <taxon>Formicoidea</taxon>
        <taxon>Formicidae</taxon>
        <taxon>Formicinae</taxon>
        <taxon>Camponotus</taxon>
    </lineage>
</organism>
<dbReference type="GO" id="GO:0036064">
    <property type="term" value="C:ciliary basal body"/>
    <property type="evidence" value="ECO:0007669"/>
    <property type="project" value="InterPro"/>
</dbReference>